<keyword evidence="2" id="KW-1185">Reference proteome</keyword>
<name>A0A6S7CE94_9BURK</name>
<gene>
    <name evidence="1" type="ORF">LMG28614_00653</name>
</gene>
<accession>A0A6S7CE94</accession>
<dbReference type="AlphaFoldDB" id="A0A6S7CE94"/>
<dbReference type="Proteomes" id="UP000494365">
    <property type="component" value="Unassembled WGS sequence"/>
</dbReference>
<evidence type="ECO:0000313" key="1">
    <source>
        <dbReference type="EMBL" id="CAB3778569.1"/>
    </source>
</evidence>
<organism evidence="1 2">
    <name type="scientific">Paraburkholderia ultramafica</name>
    <dbReference type="NCBI Taxonomy" id="1544867"/>
    <lineage>
        <taxon>Bacteria</taxon>
        <taxon>Pseudomonadati</taxon>
        <taxon>Pseudomonadota</taxon>
        <taxon>Betaproteobacteria</taxon>
        <taxon>Burkholderiales</taxon>
        <taxon>Burkholderiaceae</taxon>
        <taxon>Paraburkholderia</taxon>
    </lineage>
</organism>
<sequence>MDEKVGGRLSKLSAPLGACEEAPDGAACRFILGQLKNPYFLGDEPGLTQTSGWVDAWTSKPSAYVVAAENSRDVAEAIKVGWDCGKSWG</sequence>
<protein>
    <submittedName>
        <fullName evidence="1">Uncharacterized protein</fullName>
    </submittedName>
</protein>
<reference evidence="1 2" key="1">
    <citation type="submission" date="2020-04" db="EMBL/GenBank/DDBJ databases">
        <authorList>
            <person name="De Canck E."/>
        </authorList>
    </citation>
    <scope>NUCLEOTIDE SEQUENCE [LARGE SCALE GENOMIC DNA]</scope>
    <source>
        <strain evidence="1 2">LMG 28614</strain>
    </source>
</reference>
<dbReference type="EMBL" id="CADIKK010000002">
    <property type="protein sequence ID" value="CAB3778569.1"/>
    <property type="molecule type" value="Genomic_DNA"/>
</dbReference>
<proteinExistence type="predicted"/>
<evidence type="ECO:0000313" key="2">
    <source>
        <dbReference type="Proteomes" id="UP000494365"/>
    </source>
</evidence>